<reference evidence="13 14" key="1">
    <citation type="submission" date="2019-03" db="EMBL/GenBank/DDBJ databases">
        <title>Genomic Encyclopedia of Type Strains, Phase IV (KMG-IV): sequencing the most valuable type-strain genomes for metagenomic binning, comparative biology and taxonomic classification.</title>
        <authorList>
            <person name="Goeker M."/>
        </authorList>
    </citation>
    <scope>NUCLEOTIDE SEQUENCE [LARGE SCALE GENOMIC DNA]</scope>
    <source>
        <strain evidence="13 14">DSM 1837</strain>
    </source>
</reference>
<dbReference type="PROSITE" id="PS00393">
    <property type="entry name" value="PEPCASE_2"/>
    <property type="match status" value="1"/>
</dbReference>
<dbReference type="GO" id="GO:0000287">
    <property type="term" value="F:magnesium ion binding"/>
    <property type="evidence" value="ECO:0007669"/>
    <property type="project" value="UniProtKB-UniRule"/>
</dbReference>
<comment type="catalytic activity">
    <reaction evidence="9 10">
        <text>oxaloacetate + phosphate = phosphoenolpyruvate + hydrogencarbonate</text>
        <dbReference type="Rhea" id="RHEA:28370"/>
        <dbReference type="ChEBI" id="CHEBI:16452"/>
        <dbReference type="ChEBI" id="CHEBI:17544"/>
        <dbReference type="ChEBI" id="CHEBI:43474"/>
        <dbReference type="ChEBI" id="CHEBI:58702"/>
        <dbReference type="EC" id="4.1.1.31"/>
    </reaction>
</comment>
<evidence type="ECO:0000256" key="10">
    <source>
        <dbReference type="HAMAP-Rule" id="MF_00595"/>
    </source>
</evidence>
<feature type="active site" evidence="10 12">
    <location>
        <position position="590"/>
    </location>
</feature>
<comment type="similarity">
    <text evidence="3 10">Belongs to the PEPCase type 1 family.</text>
</comment>
<dbReference type="InterPro" id="IPR015813">
    <property type="entry name" value="Pyrv/PenolPyrv_kinase-like_dom"/>
</dbReference>
<comment type="cofactor">
    <cofactor evidence="1 10">
        <name>Mg(2+)</name>
        <dbReference type="ChEBI" id="CHEBI:18420"/>
    </cofactor>
</comment>
<dbReference type="GO" id="GO:0006107">
    <property type="term" value="P:oxaloacetate metabolic process"/>
    <property type="evidence" value="ECO:0007669"/>
    <property type="project" value="UniProtKB-UniRule"/>
</dbReference>
<evidence type="ECO:0000256" key="12">
    <source>
        <dbReference type="PROSITE-ProRule" id="PRU10112"/>
    </source>
</evidence>
<accession>A0A4R2ND20</accession>
<dbReference type="Pfam" id="PF00311">
    <property type="entry name" value="PEPcase"/>
    <property type="match status" value="1"/>
</dbReference>
<keyword evidence="14" id="KW-1185">Reference proteome</keyword>
<organism evidence="13 14">
    <name type="scientific">Simplicispira metamorpha</name>
    <dbReference type="NCBI Taxonomy" id="80881"/>
    <lineage>
        <taxon>Bacteria</taxon>
        <taxon>Pseudomonadati</taxon>
        <taxon>Pseudomonadota</taxon>
        <taxon>Betaproteobacteria</taxon>
        <taxon>Burkholderiales</taxon>
        <taxon>Comamonadaceae</taxon>
        <taxon>Simplicispira</taxon>
    </lineage>
</organism>
<sequence length="937" mass="103794">MSVKKIDKDLPLIQDIRLLGRILGDVIREQEGVAAFDLIEQVRQLSVAFRRDADHEAERALKKLLKGLTADQTVSVIRAFTYFSHLANLAEDRHHIRRRTIRERAGDTQEGSIEVALARLRWAGIAPKTIADTLASSYVAPVLTAHPTEVQRKSILDAERDIAQLLTVRDDVIERAQLYNSAKDALTPRALAANEAQLRARVAQLWQTRLLRYSKLTVADEIENALSYYEATFLREIPRIYADLERDLGVQQVHSFLRMGQWIGGDRDGNPNVGADTLVQALRRQSEVALRHYLTEVHLLGGDLSLSARLVGVSPEMQALAASSPDTNEHRLDEPYRRALTGIYARLAATLQALSGGEAARHAVAPQNAYANAEEFLAQLRTIDASLQAHHGAALATERLHPLIRAVEVFGFHLATVDLRQSSDQHERVVAELLAVARITPDYATLDEAEKCAVLMRLLQDARPLRVMGAAYGEHTQSELAIFETALQMRQRYGAQAIRHYIISHTETVSDLLEVLLLQKEVGLVRGTLEDVAPPAHADLIVVPLFETIEDLRNAAPIMRAFYALPGVAALVRRSGGEQDIMLGYSDSNKDGGIFTSNWELYRAEIALVALFDELSQGVGATPIRLRMFHGRGGTVGRGGGPSYQAILAQPPGTVRGQIRLTEQGEVIASKYANPEIGRRNLETLVAATLEATLLQPTKPATPAFLSAAAQLSQDSMAAYRALVYETPGFTDYFFNSTPIREVAELNIGSRPASRKPSQKIEDLRAIPWGFSWGQCRLTLPGWYGFGAAVEAFLHAPGKDPKAQLALLRKMYRQWPFFNTLLSNMDMVLAKSDLALASRYSELVQDAALRKKVFGAIEAEWHRTTDALVRITGDKQRLAHNTALARSIKHRFPYIDPLHHLQVELVRRWRAGQGDERVQTGIHISINGIAAGLRNTG</sequence>
<evidence type="ECO:0000256" key="2">
    <source>
        <dbReference type="ARBA" id="ARBA00003670"/>
    </source>
</evidence>
<evidence type="ECO:0000256" key="8">
    <source>
        <dbReference type="ARBA" id="ARBA00023300"/>
    </source>
</evidence>
<dbReference type="GO" id="GO:0008964">
    <property type="term" value="F:phosphoenolpyruvate carboxylase activity"/>
    <property type="evidence" value="ECO:0007669"/>
    <property type="project" value="UniProtKB-UniRule"/>
</dbReference>
<evidence type="ECO:0000313" key="13">
    <source>
        <dbReference type="EMBL" id="TCP19020.1"/>
    </source>
</evidence>
<dbReference type="PROSITE" id="PS00781">
    <property type="entry name" value="PEPCASE_1"/>
    <property type="match status" value="1"/>
</dbReference>
<dbReference type="GO" id="GO:0005829">
    <property type="term" value="C:cytosol"/>
    <property type="evidence" value="ECO:0007669"/>
    <property type="project" value="TreeGrafter"/>
</dbReference>
<evidence type="ECO:0000256" key="5">
    <source>
        <dbReference type="ARBA" id="ARBA00022419"/>
    </source>
</evidence>
<dbReference type="InterPro" id="IPR033129">
    <property type="entry name" value="PEPCASE_His_AS"/>
</dbReference>
<keyword evidence="13" id="KW-0670">Pyruvate</keyword>
<dbReference type="HAMAP" id="MF_00595">
    <property type="entry name" value="PEPcase_type1"/>
    <property type="match status" value="1"/>
</dbReference>
<evidence type="ECO:0000256" key="1">
    <source>
        <dbReference type="ARBA" id="ARBA00001946"/>
    </source>
</evidence>
<evidence type="ECO:0000256" key="7">
    <source>
        <dbReference type="ARBA" id="ARBA00023239"/>
    </source>
</evidence>
<comment type="caution">
    <text evidence="13">The sequence shown here is derived from an EMBL/GenBank/DDBJ whole genome shotgun (WGS) entry which is preliminary data.</text>
</comment>
<dbReference type="PRINTS" id="PR00150">
    <property type="entry name" value="PEPCARBXLASE"/>
</dbReference>
<comment type="subunit">
    <text evidence="10">Homotetramer.</text>
</comment>
<comment type="function">
    <text evidence="2 10">Forms oxaloacetate, a four-carbon dicarboxylic acid source for the tricarboxylic acid cycle.</text>
</comment>
<dbReference type="EC" id="4.1.1.31" evidence="4 10"/>
<dbReference type="AlphaFoldDB" id="A0A4R2ND20"/>
<evidence type="ECO:0000256" key="3">
    <source>
        <dbReference type="ARBA" id="ARBA00008346"/>
    </source>
</evidence>
<dbReference type="PANTHER" id="PTHR30523:SF6">
    <property type="entry name" value="PHOSPHOENOLPYRUVATE CARBOXYLASE"/>
    <property type="match status" value="1"/>
</dbReference>
<protein>
    <recommendedName>
        <fullName evidence="5 10">Phosphoenolpyruvate carboxylase</fullName>
        <shortName evidence="10">PEPC</shortName>
        <shortName evidence="10">PEPCase</shortName>
        <ecNumber evidence="4 10">4.1.1.31</ecNumber>
    </recommendedName>
</protein>
<dbReference type="Gene3D" id="1.20.1440.90">
    <property type="entry name" value="Phosphoenolpyruvate/pyruvate domain"/>
    <property type="match status" value="1"/>
</dbReference>
<evidence type="ECO:0000256" key="4">
    <source>
        <dbReference type="ARBA" id="ARBA00012305"/>
    </source>
</evidence>
<evidence type="ECO:0000256" key="6">
    <source>
        <dbReference type="ARBA" id="ARBA00022842"/>
    </source>
</evidence>
<dbReference type="GO" id="GO:0006099">
    <property type="term" value="P:tricarboxylic acid cycle"/>
    <property type="evidence" value="ECO:0007669"/>
    <property type="project" value="InterPro"/>
</dbReference>
<proteinExistence type="inferred from homology"/>
<keyword evidence="8 10" id="KW-0120">Carbon dioxide fixation</keyword>
<dbReference type="InterPro" id="IPR018129">
    <property type="entry name" value="PEP_COase_Lys_AS"/>
</dbReference>
<keyword evidence="7 10" id="KW-0456">Lyase</keyword>
<keyword evidence="6 10" id="KW-0460">Magnesium</keyword>
<dbReference type="Proteomes" id="UP000295182">
    <property type="component" value="Unassembled WGS sequence"/>
</dbReference>
<name>A0A4R2ND20_9BURK</name>
<dbReference type="InterPro" id="IPR021135">
    <property type="entry name" value="PEP_COase"/>
</dbReference>
<dbReference type="GO" id="GO:0015977">
    <property type="term" value="P:carbon fixation"/>
    <property type="evidence" value="ECO:0007669"/>
    <property type="project" value="UniProtKB-UniRule"/>
</dbReference>
<feature type="active site" evidence="10 11">
    <location>
        <position position="146"/>
    </location>
</feature>
<dbReference type="InterPro" id="IPR022805">
    <property type="entry name" value="PEP_COase_bac/pln-type"/>
</dbReference>
<evidence type="ECO:0000313" key="14">
    <source>
        <dbReference type="Proteomes" id="UP000295182"/>
    </source>
</evidence>
<dbReference type="PANTHER" id="PTHR30523">
    <property type="entry name" value="PHOSPHOENOLPYRUVATE CARBOXYLASE"/>
    <property type="match status" value="1"/>
</dbReference>
<dbReference type="SUPFAM" id="SSF51621">
    <property type="entry name" value="Phosphoenolpyruvate/pyruvate domain"/>
    <property type="match status" value="1"/>
</dbReference>
<evidence type="ECO:0000256" key="11">
    <source>
        <dbReference type="PROSITE-ProRule" id="PRU10111"/>
    </source>
</evidence>
<evidence type="ECO:0000256" key="9">
    <source>
        <dbReference type="ARBA" id="ARBA00048995"/>
    </source>
</evidence>
<dbReference type="EMBL" id="SLXH01000007">
    <property type="protein sequence ID" value="TCP19020.1"/>
    <property type="molecule type" value="Genomic_DNA"/>
</dbReference>
<dbReference type="NCBIfam" id="NF000584">
    <property type="entry name" value="PRK00009.1"/>
    <property type="match status" value="1"/>
</dbReference>
<gene>
    <name evidence="10" type="primary">ppc</name>
    <name evidence="13" type="ORF">EV674_10716</name>
</gene>